<accession>G2ZUG8</accession>
<gene>
    <name evidence="1" type="ORF">BDB_mp20006</name>
</gene>
<dbReference type="PROSITE" id="PS00086">
    <property type="entry name" value="CYTOCHROME_P450"/>
    <property type="match status" value="1"/>
</dbReference>
<evidence type="ECO:0000313" key="1">
    <source>
        <dbReference type="EMBL" id="CCA82681.1"/>
    </source>
</evidence>
<dbReference type="GO" id="GO:0016705">
    <property type="term" value="F:oxidoreductase activity, acting on paired donors, with incorporation or reduction of molecular oxygen"/>
    <property type="evidence" value="ECO:0007669"/>
    <property type="project" value="InterPro"/>
</dbReference>
<dbReference type="GO" id="GO:0020037">
    <property type="term" value="F:heme binding"/>
    <property type="evidence" value="ECO:0007669"/>
    <property type="project" value="InterPro"/>
</dbReference>
<dbReference type="GO" id="GO:0005506">
    <property type="term" value="F:iron ion binding"/>
    <property type="evidence" value="ECO:0007669"/>
    <property type="project" value="InterPro"/>
</dbReference>
<dbReference type="InterPro" id="IPR036396">
    <property type="entry name" value="Cyt_P450_sf"/>
</dbReference>
<dbReference type="EMBL" id="FR854078">
    <property type="protein sequence ID" value="CCA82681.1"/>
    <property type="molecule type" value="Genomic_DNA"/>
</dbReference>
<protein>
    <recommendedName>
        <fullName evidence="2">Cytochrome P450</fullName>
    </recommendedName>
</protein>
<reference evidence="1" key="1">
    <citation type="journal article" date="2011" name="PLoS ONE">
        <title>Ralstonia syzygii, the Blood Disease Bacterium and some Asian R. solanacearum strains form a single genomic species despite divergent lifestyles.</title>
        <authorList>
            <person name="Remenant B."/>
            <person name="de Cambiaire J.C."/>
            <person name="Cellier G."/>
            <person name="Jacobs J.M."/>
            <person name="Mangenot S."/>
            <person name="Barbe V."/>
            <person name="Lajus A."/>
            <person name="Vallenet D."/>
            <person name="Medigue C."/>
            <person name="Fegan M."/>
            <person name="Allen C."/>
            <person name="Prior P."/>
        </authorList>
    </citation>
    <scope>NUCLEOTIDE SEQUENCE</scope>
    <source>
        <strain evidence="1">R229</strain>
    </source>
</reference>
<proteinExistence type="predicted"/>
<dbReference type="GO" id="GO:0004497">
    <property type="term" value="F:monooxygenase activity"/>
    <property type="evidence" value="ECO:0007669"/>
    <property type="project" value="InterPro"/>
</dbReference>
<reference evidence="1" key="2">
    <citation type="submission" date="2011-04" db="EMBL/GenBank/DDBJ databases">
        <authorList>
            <person name="Genoscope - CEA"/>
        </authorList>
    </citation>
    <scope>NUCLEOTIDE SEQUENCE</scope>
    <source>
        <strain evidence="1">R229</strain>
    </source>
</reference>
<sequence>MRRRVWTFGAGAHRCPAESLAVAVARETVQHLLSLPGIARCLAGAGEVRYQASPNARIPVFSPSHQEAP</sequence>
<name>G2ZUG8_9RALS</name>
<evidence type="ECO:0008006" key="2">
    <source>
        <dbReference type="Google" id="ProtNLM"/>
    </source>
</evidence>
<dbReference type="InterPro" id="IPR017972">
    <property type="entry name" value="Cyt_P450_CS"/>
</dbReference>
<organism evidence="1">
    <name type="scientific">blood disease bacterium R229</name>
    <dbReference type="NCBI Taxonomy" id="741978"/>
    <lineage>
        <taxon>Bacteria</taxon>
        <taxon>Pseudomonadati</taxon>
        <taxon>Pseudomonadota</taxon>
        <taxon>Betaproteobacteria</taxon>
        <taxon>Burkholderiales</taxon>
        <taxon>Burkholderiaceae</taxon>
        <taxon>Ralstonia</taxon>
        <taxon>Ralstonia solanacearum species complex</taxon>
    </lineage>
</organism>
<dbReference type="SUPFAM" id="SSF48264">
    <property type="entry name" value="Cytochrome P450"/>
    <property type="match status" value="1"/>
</dbReference>
<dbReference type="AlphaFoldDB" id="G2ZUG8"/>